<organism evidence="2 3">
    <name type="scientific">Aneurinibacillus thermoaerophilus</name>
    <dbReference type="NCBI Taxonomy" id="143495"/>
    <lineage>
        <taxon>Bacteria</taxon>
        <taxon>Bacillati</taxon>
        <taxon>Bacillota</taxon>
        <taxon>Bacilli</taxon>
        <taxon>Bacillales</taxon>
        <taxon>Paenibacillaceae</taxon>
        <taxon>Aneurinibacillus group</taxon>
        <taxon>Aneurinibacillus</taxon>
    </lineage>
</organism>
<dbReference type="Proteomes" id="UP000198956">
    <property type="component" value="Unassembled WGS sequence"/>
</dbReference>
<proteinExistence type="predicted"/>
<feature type="domain" description="DUF1540" evidence="1">
    <location>
        <begin position="40"/>
        <end position="101"/>
    </location>
</feature>
<protein>
    <recommendedName>
        <fullName evidence="1">DUF1540 domain-containing protein</fullName>
    </recommendedName>
</protein>
<dbReference type="InterPro" id="IPR011437">
    <property type="entry name" value="DUF1540"/>
</dbReference>
<dbReference type="AlphaFoldDB" id="A0A1G7YMI6"/>
<dbReference type="Pfam" id="PF07561">
    <property type="entry name" value="DUF1540"/>
    <property type="match status" value="1"/>
</dbReference>
<dbReference type="RefSeq" id="WP_327860288.1">
    <property type="nucleotide sequence ID" value="NZ_JARLVW010000024.1"/>
</dbReference>
<name>A0A1G7YMI6_ANETH</name>
<dbReference type="EMBL" id="FNDE01000007">
    <property type="protein sequence ID" value="SDG97738.1"/>
    <property type="molecule type" value="Genomic_DNA"/>
</dbReference>
<evidence type="ECO:0000259" key="1">
    <source>
        <dbReference type="Pfam" id="PF07561"/>
    </source>
</evidence>
<sequence>MNACVEAEGHTLCNREGLFAFTRRLSLDLAKGGVFMPQGVKCSVSNCTYWGQGNNCVAEAIMVDIDRHADTNYKEEIGEIGISSDRQEVAQYSSETCCHTFKPKQKA</sequence>
<accession>A0A1G7YMI6</accession>
<reference evidence="2 3" key="1">
    <citation type="submission" date="2016-10" db="EMBL/GenBank/DDBJ databases">
        <authorList>
            <person name="de Groot N.N."/>
        </authorList>
    </citation>
    <scope>NUCLEOTIDE SEQUENCE [LARGE SCALE GENOMIC DNA]</scope>
    <source>
        <strain evidence="2 3">L 420-91</strain>
    </source>
</reference>
<gene>
    <name evidence="2" type="ORF">SAMN04489735_100767</name>
</gene>
<evidence type="ECO:0000313" key="3">
    <source>
        <dbReference type="Proteomes" id="UP000198956"/>
    </source>
</evidence>
<evidence type="ECO:0000313" key="2">
    <source>
        <dbReference type="EMBL" id="SDG97738.1"/>
    </source>
</evidence>